<feature type="region of interest" description="Disordered" evidence="1">
    <location>
        <begin position="143"/>
        <end position="174"/>
    </location>
</feature>
<dbReference type="Gene3D" id="3.30.1330.30">
    <property type="match status" value="1"/>
</dbReference>
<dbReference type="EMBL" id="LGTW01000023">
    <property type="protein sequence ID" value="KWX20966.1"/>
    <property type="molecule type" value="Genomic_DNA"/>
</dbReference>
<dbReference type="InterPro" id="IPR040701">
    <property type="entry name" value="Bact_RF_family2"/>
</dbReference>
<evidence type="ECO:0000256" key="1">
    <source>
        <dbReference type="SAM" id="MobiDB-lite"/>
    </source>
</evidence>
<accession>A0A132PF48</accession>
<dbReference type="PATRIC" id="fig|59750.3.peg.3529"/>
<dbReference type="AlphaFoldDB" id="A0A132PF48"/>
<protein>
    <recommendedName>
        <fullName evidence="4">Peptide chain release factor 2</fullName>
    </recommendedName>
</protein>
<dbReference type="Proteomes" id="UP000070612">
    <property type="component" value="Unassembled WGS sequence"/>
</dbReference>
<dbReference type="RefSeq" id="WP_067855929.1">
    <property type="nucleotide sequence ID" value="NZ_LGTW01000023.1"/>
</dbReference>
<dbReference type="Pfam" id="PF18844">
    <property type="entry name" value="baeRF_family2"/>
    <property type="match status" value="1"/>
</dbReference>
<evidence type="ECO:0000313" key="2">
    <source>
        <dbReference type="EMBL" id="KWX20966.1"/>
    </source>
</evidence>
<gene>
    <name evidence="2" type="ORF">AFM11_28275</name>
</gene>
<comment type="caution">
    <text evidence="2">The sequence shown here is derived from an EMBL/GenBank/DDBJ whole genome shotgun (WGS) entry which is preliminary data.</text>
</comment>
<organism evidence="2 3">
    <name type="scientific">Mycolicibacterium wolinskyi</name>
    <dbReference type="NCBI Taxonomy" id="59750"/>
    <lineage>
        <taxon>Bacteria</taxon>
        <taxon>Bacillati</taxon>
        <taxon>Actinomycetota</taxon>
        <taxon>Actinomycetes</taxon>
        <taxon>Mycobacteriales</taxon>
        <taxon>Mycobacteriaceae</taxon>
        <taxon>Mycolicibacterium</taxon>
    </lineage>
</organism>
<proteinExistence type="predicted"/>
<dbReference type="STRING" id="59750.AWC31_10825"/>
<evidence type="ECO:0008006" key="4">
    <source>
        <dbReference type="Google" id="ProtNLM"/>
    </source>
</evidence>
<evidence type="ECO:0000313" key="3">
    <source>
        <dbReference type="Proteomes" id="UP000070612"/>
    </source>
</evidence>
<keyword evidence="3" id="KW-1185">Reference proteome</keyword>
<sequence>MHSEHFRTLLTATGPYGSIYFDDSHDTEDAAAQTDLKWRGMAEELARQGAGPDLIDRLAEAVTASPAPVGRGGRVVVANADGVLVDERVSRADGPPVVRVSELPYIVPVLAHGVEQPTYLVAIVDHAGADIELHRDGTVTTHTVEGEGYPVHKASGAETPGYGDPQPRTEESRSKNIRAAADRVTAIVDEEAPELVFVVGEVQSRSDFAAALPDRVSERLVQLQVGARHSGFDREHLHDAIGEHLQRRHADAINAAAQRFSAELGRHSGMATEGLNGVCAALREGAVETLIVGSIGDATVVASDDLATVAPNANVLSELGAAPTHTLRADEALPLAAVSIGAELIGAAEGQSPADGVAAVLRYAPRTAATVS</sequence>
<name>A0A132PF48_9MYCO</name>
<reference evidence="2 3" key="1">
    <citation type="submission" date="2015-07" db="EMBL/GenBank/DDBJ databases">
        <title>A draft genome sequence of Mycobacterium wolinskyi.</title>
        <authorList>
            <person name="de Man T.J."/>
            <person name="Perry K.A."/>
            <person name="Coulliette A.D."/>
            <person name="Jensen B."/>
            <person name="Toney N.C."/>
            <person name="Limbago B.M."/>
            <person name="Noble-Wang J."/>
        </authorList>
    </citation>
    <scope>NUCLEOTIDE SEQUENCE [LARGE SCALE GENOMIC DNA]</scope>
    <source>
        <strain evidence="2 3">CDC_01</strain>
    </source>
</reference>
<dbReference type="InterPro" id="IPR029064">
    <property type="entry name" value="Ribosomal_eL30-like_sf"/>
</dbReference>